<organism evidence="1 2">
    <name type="scientific">Ancylomarina salipaludis</name>
    <dbReference type="NCBI Taxonomy" id="2501299"/>
    <lineage>
        <taxon>Bacteria</taxon>
        <taxon>Pseudomonadati</taxon>
        <taxon>Bacteroidota</taxon>
        <taxon>Bacteroidia</taxon>
        <taxon>Marinilabiliales</taxon>
        <taxon>Marinifilaceae</taxon>
        <taxon>Ancylomarina</taxon>
    </lineage>
</organism>
<reference evidence="1 2" key="1">
    <citation type="submission" date="2019-01" db="EMBL/GenBank/DDBJ databases">
        <title>Ancylomarina salipaludis sp. nov., isolated from a salt marsh.</title>
        <authorList>
            <person name="Yoon J.-H."/>
        </authorList>
    </citation>
    <scope>NUCLEOTIDE SEQUENCE [LARGE SCALE GENOMIC DNA]</scope>
    <source>
        <strain evidence="1 2">SHSM-M15</strain>
    </source>
</reference>
<dbReference type="InterPro" id="IPR008969">
    <property type="entry name" value="CarboxyPept-like_regulatory"/>
</dbReference>
<dbReference type="OrthoDB" id="1116396at2"/>
<keyword evidence="2" id="KW-1185">Reference proteome</keyword>
<sequence>MSLFGSDMSLPNARVHWFCKSLKIEVMNKKYLATQNMLFQFNDFITAHKAELESKPVIWELIQLILTKSIEFNEAIGVQSINYGGYTISKNQKKAMLAICLIQIINLLYNDCLKNNKMDDIENFKSTEGKLLNMSYTNLLKYAMEIAKYCDKHTADWAAIGITEAMYTSLGDAITAMRTYLPLPQEMRKRREEATKTIKKIAKDIDVLQTERLDKLMESFYKNSNPLLYSAYQQSVRRDKPGSSKMALVGSVKDKRTNKPITHAQILIPKAEIEHIIRGEKGGFRIPNLEAGTFPIEFRAVNYKSQTITLVHNFGATDRLDVFLEPQL</sequence>
<proteinExistence type="predicted"/>
<dbReference type="Gene3D" id="2.60.40.1120">
    <property type="entry name" value="Carboxypeptidase-like, regulatory domain"/>
    <property type="match status" value="1"/>
</dbReference>
<dbReference type="Proteomes" id="UP000289703">
    <property type="component" value="Unassembled WGS sequence"/>
</dbReference>
<dbReference type="Pfam" id="PF13620">
    <property type="entry name" value="CarboxypepD_reg"/>
    <property type="match status" value="1"/>
</dbReference>
<accession>A0A4Q1JL33</accession>
<dbReference type="AlphaFoldDB" id="A0A4Q1JL33"/>
<evidence type="ECO:0008006" key="3">
    <source>
        <dbReference type="Google" id="ProtNLM"/>
    </source>
</evidence>
<evidence type="ECO:0000313" key="1">
    <source>
        <dbReference type="EMBL" id="RXQ92210.1"/>
    </source>
</evidence>
<dbReference type="EMBL" id="SAXA01000010">
    <property type="protein sequence ID" value="RXQ92210.1"/>
    <property type="molecule type" value="Genomic_DNA"/>
</dbReference>
<gene>
    <name evidence="1" type="ORF">EO244_11720</name>
</gene>
<comment type="caution">
    <text evidence="1">The sequence shown here is derived from an EMBL/GenBank/DDBJ whole genome shotgun (WGS) entry which is preliminary data.</text>
</comment>
<dbReference type="SUPFAM" id="SSF49464">
    <property type="entry name" value="Carboxypeptidase regulatory domain-like"/>
    <property type="match status" value="1"/>
</dbReference>
<evidence type="ECO:0000313" key="2">
    <source>
        <dbReference type="Proteomes" id="UP000289703"/>
    </source>
</evidence>
<protein>
    <recommendedName>
        <fullName evidence="3">Carboxypeptidase regulatory-like domain-containing protein</fullName>
    </recommendedName>
</protein>
<name>A0A4Q1JL33_9BACT</name>